<organism evidence="2 3">
    <name type="scientific">Meloidogyne enterolobii</name>
    <name type="common">Root-knot nematode worm</name>
    <name type="synonym">Meloidogyne mayaguensis</name>
    <dbReference type="NCBI Taxonomy" id="390850"/>
    <lineage>
        <taxon>Eukaryota</taxon>
        <taxon>Metazoa</taxon>
        <taxon>Ecdysozoa</taxon>
        <taxon>Nematoda</taxon>
        <taxon>Chromadorea</taxon>
        <taxon>Rhabditida</taxon>
        <taxon>Tylenchina</taxon>
        <taxon>Tylenchomorpha</taxon>
        <taxon>Tylenchoidea</taxon>
        <taxon>Meloidogynidae</taxon>
        <taxon>Meloidogyninae</taxon>
        <taxon>Meloidogyne</taxon>
    </lineage>
</organism>
<keyword evidence="1" id="KW-1133">Transmembrane helix</keyword>
<protein>
    <submittedName>
        <fullName evidence="2">Uncharacterized protein</fullName>
    </submittedName>
</protein>
<evidence type="ECO:0000313" key="3">
    <source>
        <dbReference type="Proteomes" id="UP000580250"/>
    </source>
</evidence>
<proteinExistence type="predicted"/>
<sequence>MDQFLGLIDKRVSFPFCLFLLQKFSLWILFVFFLSETCNANENNLLYSSTVQTETTALFLQKICQVTCNNNQTFLQKLCIWLTIKKHFILCSTNSSTKTIPTEINRRAIDVIQEILNNLLFPSELENSLNGWNSFLFSIFTFILQEEKEEKNCTLETCIQIGNIFLNFVEQNNFDLIGTGWTELFASLKLLTHRQHNTDISLSPISTIISLKEEDISIPTPPFPALTSIIIEICNKFLFNHTKRPTLFLLMFNEFCDLLLFALEVNGSFAWKEQQKQIKEKEKQQYILLLENSEKILFEYLLNSSIITSTFPRGFIFQIKNKLKEKWELFNQFLLNKNKNKDNYLNLLPDLSEEINLKEENDDDCGCKLILKNWLDKGKLLEKINDRTIEFDLIKQKPPWFEKPPIDQILSYNVLNILEMLISSILPKISNENLFLFANSDLCVILAENIADFLERISNEIGLTFASFCIISVILSKFELCISFSLTNNSTRAIKQSLGILICSHPFINNLLLNLLSKNEDLWLSSLFKGMANLSVKCVAKGGALSLTGCAILQKLFVYLKNLKIKRNSNVIISIEEILATNIWLASCYSLFPVRILISKFNINSNEGDMRVSYRLGLTPEEVEESVNKVRQLANQLFQFQTQNSLKNKEENSPISPNFPGKFAYLFLLENNKNGGKLSMGLDELLDSLLCHQLIIQISTELILFENNNELLKTLILSCLNVTVEICEQFEERKGLGNLLQKLTDLPSPANLWNIYLSTLDSLIKIEINQTLNELMKDQKEENLNKSHIKQIINLLKRLGGDNEEKQHKIKEENILNLALTKLLNLLEGNGYSTFEGMDLEKKTKMLKNIKLMLAEEIEHLLLSEQSKLFSVSTKEAFELFNKKLII</sequence>
<feature type="transmembrane region" description="Helical" evidence="1">
    <location>
        <begin position="12"/>
        <end position="34"/>
    </location>
</feature>
<evidence type="ECO:0000256" key="1">
    <source>
        <dbReference type="SAM" id="Phobius"/>
    </source>
</evidence>
<accession>A0A6V7UBC1</accession>
<name>A0A6V7UBC1_MELEN</name>
<dbReference type="EMBL" id="CAJEWN010000048">
    <property type="protein sequence ID" value="CAD2151517.1"/>
    <property type="molecule type" value="Genomic_DNA"/>
</dbReference>
<reference evidence="2 3" key="1">
    <citation type="submission" date="2020-08" db="EMBL/GenBank/DDBJ databases">
        <authorList>
            <person name="Koutsovoulos G."/>
            <person name="Danchin GJ E."/>
        </authorList>
    </citation>
    <scope>NUCLEOTIDE SEQUENCE [LARGE SCALE GENOMIC DNA]</scope>
</reference>
<keyword evidence="1" id="KW-0812">Transmembrane</keyword>
<evidence type="ECO:0000313" key="2">
    <source>
        <dbReference type="EMBL" id="CAD2151517.1"/>
    </source>
</evidence>
<comment type="caution">
    <text evidence="2">The sequence shown here is derived from an EMBL/GenBank/DDBJ whole genome shotgun (WGS) entry which is preliminary data.</text>
</comment>
<gene>
    <name evidence="2" type="ORF">MENT_LOCUS10425</name>
</gene>
<dbReference type="AlphaFoldDB" id="A0A6V7UBC1"/>
<keyword evidence="1" id="KW-0472">Membrane</keyword>
<dbReference type="OrthoDB" id="10002886at2759"/>
<dbReference type="Proteomes" id="UP000580250">
    <property type="component" value="Unassembled WGS sequence"/>
</dbReference>